<evidence type="ECO:0000313" key="1">
    <source>
        <dbReference type="EMBL" id="TCO55680.1"/>
    </source>
</evidence>
<evidence type="ECO:0008006" key="3">
    <source>
        <dbReference type="Google" id="ProtNLM"/>
    </source>
</evidence>
<protein>
    <recommendedName>
        <fullName evidence="3">DUF4304 domain-containing protein</fullName>
    </recommendedName>
</protein>
<comment type="caution">
    <text evidence="1">The sequence shown here is derived from an EMBL/GenBank/DDBJ whole genome shotgun (WGS) entry which is preliminary data.</text>
</comment>
<dbReference type="AlphaFoldDB" id="A0A4V2S6D5"/>
<accession>A0A4V2S6D5</accession>
<gene>
    <name evidence="1" type="ORF">EV192_107102</name>
</gene>
<dbReference type="RefSeq" id="WP_165960692.1">
    <property type="nucleotide sequence ID" value="NZ_SLWS01000007.1"/>
</dbReference>
<dbReference type="Proteomes" id="UP000295680">
    <property type="component" value="Unassembled WGS sequence"/>
</dbReference>
<evidence type="ECO:0000313" key="2">
    <source>
        <dbReference type="Proteomes" id="UP000295680"/>
    </source>
</evidence>
<dbReference type="EMBL" id="SLWS01000007">
    <property type="protein sequence ID" value="TCO55680.1"/>
    <property type="molecule type" value="Genomic_DNA"/>
</dbReference>
<organism evidence="1 2">
    <name type="scientific">Actinocrispum wychmicini</name>
    <dbReference type="NCBI Taxonomy" id="1213861"/>
    <lineage>
        <taxon>Bacteria</taxon>
        <taxon>Bacillati</taxon>
        <taxon>Actinomycetota</taxon>
        <taxon>Actinomycetes</taxon>
        <taxon>Pseudonocardiales</taxon>
        <taxon>Pseudonocardiaceae</taxon>
        <taxon>Actinocrispum</taxon>
    </lineage>
</organism>
<keyword evidence="2" id="KW-1185">Reference proteome</keyword>
<sequence>MLVTTKLLDDLLGKYVTPVLTRSGFRRSHRRFLLGQAPGNLVLVQFRRHQLPNEVAFFFEWSVIPAAECDFQNRGQGRPSQPSTTWGIISNRVRVPIEIAPTVDIEAISQGMHISDEIAARMRSSTSSTWAFPVEEGIDRFGAAIEGLLTTGGLIAQWQAMTDREYVLELFEQGQARSTLAVSASVGWPQRYVAMYIDDGDWNILEAMLRTCEAEIFGGAWTEWWRKRLTARRADSGGHHPPRSKVVDDLPG</sequence>
<name>A0A4V2S6D5_9PSEU</name>
<proteinExistence type="predicted"/>
<reference evidence="1 2" key="1">
    <citation type="submission" date="2019-03" db="EMBL/GenBank/DDBJ databases">
        <title>Genomic Encyclopedia of Type Strains, Phase IV (KMG-IV): sequencing the most valuable type-strain genomes for metagenomic binning, comparative biology and taxonomic classification.</title>
        <authorList>
            <person name="Goeker M."/>
        </authorList>
    </citation>
    <scope>NUCLEOTIDE SEQUENCE [LARGE SCALE GENOMIC DNA]</scope>
    <source>
        <strain evidence="1 2">DSM 45934</strain>
    </source>
</reference>